<comment type="caution">
    <text evidence="2">The sequence shown here is derived from an EMBL/GenBank/DDBJ whole genome shotgun (WGS) entry which is preliminary data.</text>
</comment>
<organism evidence="2 3">
    <name type="scientific">Blautia intestinihominis</name>
    <dbReference type="NCBI Taxonomy" id="3133152"/>
    <lineage>
        <taxon>Bacteria</taxon>
        <taxon>Bacillati</taxon>
        <taxon>Bacillota</taxon>
        <taxon>Clostridia</taxon>
        <taxon>Lachnospirales</taxon>
        <taxon>Lachnospiraceae</taxon>
        <taxon>Blautia</taxon>
    </lineage>
</organism>
<keyword evidence="3" id="KW-1185">Reference proteome</keyword>
<keyword evidence="1" id="KW-0812">Transmembrane</keyword>
<evidence type="ECO:0000313" key="3">
    <source>
        <dbReference type="Proteomes" id="UP001446032"/>
    </source>
</evidence>
<gene>
    <name evidence="2" type="ORF">WMO75_04310</name>
</gene>
<dbReference type="PROSITE" id="PS51257">
    <property type="entry name" value="PROKAR_LIPOPROTEIN"/>
    <property type="match status" value="1"/>
</dbReference>
<accession>A0ABV1AHD6</accession>
<feature type="transmembrane region" description="Helical" evidence="1">
    <location>
        <begin position="7"/>
        <end position="27"/>
    </location>
</feature>
<reference evidence="2 3" key="1">
    <citation type="submission" date="2024-03" db="EMBL/GenBank/DDBJ databases">
        <title>Human intestinal bacterial collection.</title>
        <authorList>
            <person name="Pauvert C."/>
            <person name="Hitch T.C.A."/>
            <person name="Clavel T."/>
        </authorList>
    </citation>
    <scope>NUCLEOTIDE SEQUENCE [LARGE SCALE GENOMIC DNA]</scope>
    <source>
        <strain evidence="2 3">CLA-AA-H95</strain>
    </source>
</reference>
<keyword evidence="1" id="KW-1133">Transmembrane helix</keyword>
<feature type="transmembrane region" description="Helical" evidence="1">
    <location>
        <begin position="33"/>
        <end position="52"/>
    </location>
</feature>
<protein>
    <submittedName>
        <fullName evidence="2">Uncharacterized protein</fullName>
    </submittedName>
</protein>
<sequence>MEELRKYKIAALIGIIVMGIGAFMACLCTTSSLIMTGNVLLIASIFVLIYAFSSWQP</sequence>
<evidence type="ECO:0000256" key="1">
    <source>
        <dbReference type="SAM" id="Phobius"/>
    </source>
</evidence>
<name>A0ABV1AHD6_9FIRM</name>
<evidence type="ECO:0000313" key="2">
    <source>
        <dbReference type="EMBL" id="MEQ2357574.1"/>
    </source>
</evidence>
<dbReference type="RefSeq" id="WP_158565305.1">
    <property type="nucleotide sequence ID" value="NZ_JBBMEI010000008.1"/>
</dbReference>
<dbReference type="EMBL" id="JBBMEI010000008">
    <property type="protein sequence ID" value="MEQ2357574.1"/>
    <property type="molecule type" value="Genomic_DNA"/>
</dbReference>
<keyword evidence="1" id="KW-0472">Membrane</keyword>
<dbReference type="Proteomes" id="UP001446032">
    <property type="component" value="Unassembled WGS sequence"/>
</dbReference>
<proteinExistence type="predicted"/>